<comment type="caution">
    <text evidence="2">The sequence shown here is derived from an EMBL/GenBank/DDBJ whole genome shotgun (WGS) entry which is preliminary data.</text>
</comment>
<dbReference type="EMBL" id="MGJD01000039">
    <property type="protein sequence ID" value="OGM99639.1"/>
    <property type="molecule type" value="Genomic_DNA"/>
</dbReference>
<accession>A0A1F8EH04</accession>
<feature type="transmembrane region" description="Helical" evidence="1">
    <location>
        <begin position="45"/>
        <end position="63"/>
    </location>
</feature>
<evidence type="ECO:0008006" key="4">
    <source>
        <dbReference type="Google" id="ProtNLM"/>
    </source>
</evidence>
<reference evidence="2 3" key="1">
    <citation type="journal article" date="2016" name="Nat. Commun.">
        <title>Thousands of microbial genomes shed light on interconnected biogeochemical processes in an aquifer system.</title>
        <authorList>
            <person name="Anantharaman K."/>
            <person name="Brown C.T."/>
            <person name="Hug L.A."/>
            <person name="Sharon I."/>
            <person name="Castelle C.J."/>
            <person name="Probst A.J."/>
            <person name="Thomas B.C."/>
            <person name="Singh A."/>
            <person name="Wilkins M.J."/>
            <person name="Karaoz U."/>
            <person name="Brodie E.L."/>
            <person name="Williams K.H."/>
            <person name="Hubbard S.S."/>
            <person name="Banfield J.F."/>
        </authorList>
    </citation>
    <scope>NUCLEOTIDE SEQUENCE [LARGE SCALE GENOMIC DNA]</scope>
</reference>
<dbReference type="Proteomes" id="UP000177117">
    <property type="component" value="Unassembled WGS sequence"/>
</dbReference>
<dbReference type="InterPro" id="IPR024414">
    <property type="entry name" value="Uncharacterised_PrgI"/>
</dbReference>
<gene>
    <name evidence="2" type="ORF">A2650_02650</name>
</gene>
<keyword evidence="1" id="KW-1133">Transmembrane helix</keyword>
<evidence type="ECO:0000313" key="2">
    <source>
        <dbReference type="EMBL" id="OGM99639.1"/>
    </source>
</evidence>
<keyword evidence="1" id="KW-0812">Transmembrane</keyword>
<dbReference type="AlphaFoldDB" id="A0A1F8EH04"/>
<protein>
    <recommendedName>
        <fullName evidence="4">PrgI family protein</fullName>
    </recommendedName>
</protein>
<evidence type="ECO:0000313" key="3">
    <source>
        <dbReference type="Proteomes" id="UP000177117"/>
    </source>
</evidence>
<proteinExistence type="predicted"/>
<evidence type="ECO:0000256" key="1">
    <source>
        <dbReference type="SAM" id="Phobius"/>
    </source>
</evidence>
<organism evidence="2 3">
    <name type="scientific">Candidatus Yanofskybacteria bacterium RIFCSPHIGHO2_01_FULL_41_53</name>
    <dbReference type="NCBI Taxonomy" id="1802663"/>
    <lineage>
        <taxon>Bacteria</taxon>
        <taxon>Candidatus Yanofskyibacteriota</taxon>
    </lineage>
</organism>
<keyword evidence="1" id="KW-0472">Membrane</keyword>
<dbReference type="Pfam" id="PF12666">
    <property type="entry name" value="PrgI"/>
    <property type="match status" value="1"/>
</dbReference>
<feature type="transmembrane region" description="Helical" evidence="1">
    <location>
        <begin position="21"/>
        <end position="39"/>
    </location>
</feature>
<sequence length="116" mass="13283">MKFQVPQFIATETRLIGPFTLKQFLWLAGGGMVIFLLFITLNQLVFFIAAIPVAAIFISLAFVKINETPLMNYALYGIMYLTNPKRYVFKKEESELQEIVLSDRVSNEVVISDKKK</sequence>
<name>A0A1F8EH04_9BACT</name>